<accession>A0A4P6V004</accession>
<dbReference type="Pfam" id="PF08352">
    <property type="entry name" value="oligo_HPY"/>
    <property type="match status" value="1"/>
</dbReference>
<gene>
    <name evidence="7" type="ORF">E0E05_04060</name>
</gene>
<comment type="subcellular location">
    <subcellularLocation>
        <location evidence="1">Cell inner membrane</location>
        <topology evidence="1">Peripheral membrane protein</topology>
    </subcellularLocation>
</comment>
<dbReference type="PANTHER" id="PTHR43776:SF7">
    <property type="entry name" value="D,D-DIPEPTIDE TRANSPORT ATP-BINDING PROTEIN DDPF-RELATED"/>
    <property type="match status" value="1"/>
</dbReference>
<dbReference type="GeneID" id="90766461"/>
<comment type="similarity">
    <text evidence="2">Belongs to the ABC transporter superfamily.</text>
</comment>
<dbReference type="EMBL" id="CP036532">
    <property type="protein sequence ID" value="QBK29846.1"/>
    <property type="molecule type" value="Genomic_DNA"/>
</dbReference>
<feature type="domain" description="ABC transporter" evidence="6">
    <location>
        <begin position="5"/>
        <end position="246"/>
    </location>
</feature>
<dbReference type="Proteomes" id="UP000293719">
    <property type="component" value="Chromosome"/>
</dbReference>
<organism evidence="7 8">
    <name type="scientific">Roseitalea porphyridii</name>
    <dbReference type="NCBI Taxonomy" id="1852022"/>
    <lineage>
        <taxon>Bacteria</taxon>
        <taxon>Pseudomonadati</taxon>
        <taxon>Pseudomonadota</taxon>
        <taxon>Alphaproteobacteria</taxon>
        <taxon>Hyphomicrobiales</taxon>
        <taxon>Ahrensiaceae</taxon>
        <taxon>Roseitalea</taxon>
    </lineage>
</organism>
<reference evidence="7 8" key="1">
    <citation type="journal article" date="2017" name="Int. J. Syst. Evol. Microbiol.">
        <title>Roseitalea porphyridii gen. nov., sp. nov., isolated from a red alga, and reclassification of Hoeflea suaedae Chung et al. 2013 as Pseudohoeflea suaedae gen. nov., comb. nov.</title>
        <authorList>
            <person name="Hyeon J.W."/>
            <person name="Jeong S.E."/>
            <person name="Baek K."/>
            <person name="Jeon C.O."/>
        </authorList>
    </citation>
    <scope>NUCLEOTIDE SEQUENCE [LARGE SCALE GENOMIC DNA]</scope>
    <source>
        <strain evidence="7 8">MA7-20</strain>
    </source>
</reference>
<dbReference type="InterPro" id="IPR013563">
    <property type="entry name" value="Oligopep_ABC_C"/>
</dbReference>
<dbReference type="GO" id="GO:0055085">
    <property type="term" value="P:transmembrane transport"/>
    <property type="evidence" value="ECO:0007669"/>
    <property type="project" value="UniProtKB-ARBA"/>
</dbReference>
<dbReference type="InterPro" id="IPR050319">
    <property type="entry name" value="ABC_transp_ATP-bind"/>
</dbReference>
<evidence type="ECO:0000259" key="6">
    <source>
        <dbReference type="PROSITE" id="PS50893"/>
    </source>
</evidence>
<evidence type="ECO:0000313" key="8">
    <source>
        <dbReference type="Proteomes" id="UP000293719"/>
    </source>
</evidence>
<dbReference type="InterPro" id="IPR003439">
    <property type="entry name" value="ABC_transporter-like_ATP-bd"/>
</dbReference>
<evidence type="ECO:0000256" key="4">
    <source>
        <dbReference type="ARBA" id="ARBA00022741"/>
    </source>
</evidence>
<dbReference type="OrthoDB" id="9815712at2"/>
<dbReference type="SUPFAM" id="SSF52540">
    <property type="entry name" value="P-loop containing nucleoside triphosphate hydrolases"/>
    <property type="match status" value="1"/>
</dbReference>
<evidence type="ECO:0000256" key="5">
    <source>
        <dbReference type="ARBA" id="ARBA00022840"/>
    </source>
</evidence>
<evidence type="ECO:0000256" key="1">
    <source>
        <dbReference type="ARBA" id="ARBA00004417"/>
    </source>
</evidence>
<dbReference type="AlphaFoldDB" id="A0A4P6V004"/>
<keyword evidence="4" id="KW-0547">Nucleotide-binding</keyword>
<dbReference type="InterPro" id="IPR017871">
    <property type="entry name" value="ABC_transporter-like_CS"/>
</dbReference>
<dbReference type="CDD" id="cd03257">
    <property type="entry name" value="ABC_NikE_OppD_transporters"/>
    <property type="match status" value="1"/>
</dbReference>
<dbReference type="InterPro" id="IPR027417">
    <property type="entry name" value="P-loop_NTPase"/>
</dbReference>
<dbReference type="FunFam" id="3.40.50.300:FF:000016">
    <property type="entry name" value="Oligopeptide ABC transporter ATP-binding component"/>
    <property type="match status" value="1"/>
</dbReference>
<dbReference type="InterPro" id="IPR003593">
    <property type="entry name" value="AAA+_ATPase"/>
</dbReference>
<name>A0A4P6V004_9HYPH</name>
<dbReference type="GO" id="GO:0005886">
    <property type="term" value="C:plasma membrane"/>
    <property type="evidence" value="ECO:0007669"/>
    <property type="project" value="UniProtKB-SubCell"/>
</dbReference>
<protein>
    <submittedName>
        <fullName evidence="7">ATP-binding cassette domain-containing protein</fullName>
    </submittedName>
</protein>
<evidence type="ECO:0000256" key="3">
    <source>
        <dbReference type="ARBA" id="ARBA00022448"/>
    </source>
</evidence>
<dbReference type="RefSeq" id="WP_131615557.1">
    <property type="nucleotide sequence ID" value="NZ_CP036532.1"/>
</dbReference>
<dbReference type="PROSITE" id="PS00211">
    <property type="entry name" value="ABC_TRANSPORTER_1"/>
    <property type="match status" value="1"/>
</dbReference>
<dbReference type="GO" id="GO:0015833">
    <property type="term" value="P:peptide transport"/>
    <property type="evidence" value="ECO:0007669"/>
    <property type="project" value="InterPro"/>
</dbReference>
<dbReference type="PANTHER" id="PTHR43776">
    <property type="entry name" value="TRANSPORT ATP-BINDING PROTEIN"/>
    <property type="match status" value="1"/>
</dbReference>
<proteinExistence type="inferred from homology"/>
<evidence type="ECO:0000256" key="2">
    <source>
        <dbReference type="ARBA" id="ARBA00005417"/>
    </source>
</evidence>
<dbReference type="GO" id="GO:0016887">
    <property type="term" value="F:ATP hydrolysis activity"/>
    <property type="evidence" value="ECO:0007669"/>
    <property type="project" value="InterPro"/>
</dbReference>
<dbReference type="PROSITE" id="PS50893">
    <property type="entry name" value="ABC_TRANSPORTER_2"/>
    <property type="match status" value="1"/>
</dbReference>
<dbReference type="Gene3D" id="3.40.50.300">
    <property type="entry name" value="P-loop containing nucleotide triphosphate hydrolases"/>
    <property type="match status" value="1"/>
</dbReference>
<keyword evidence="5 7" id="KW-0067">ATP-binding</keyword>
<dbReference type="KEGG" id="rpod:E0E05_04060"/>
<keyword evidence="3" id="KW-0813">Transport</keyword>
<dbReference type="NCBIfam" id="TIGR01727">
    <property type="entry name" value="oligo_HPY"/>
    <property type="match status" value="1"/>
</dbReference>
<dbReference type="Pfam" id="PF00005">
    <property type="entry name" value="ABC_tran"/>
    <property type="match status" value="1"/>
</dbReference>
<evidence type="ECO:0000313" key="7">
    <source>
        <dbReference type="EMBL" id="QBK29846.1"/>
    </source>
</evidence>
<dbReference type="SMART" id="SM00382">
    <property type="entry name" value="AAA"/>
    <property type="match status" value="1"/>
</dbReference>
<sequence>MSALLSVRDLVKHYPAGGGGKVLALDGISFDLDEGEILGIVGESGCGKSTLGRTIMRLDDPTSGQIVYDGRDIAKIGRRELKQARRDIQMVFQDPFGSLNPRHTVGTIVGEPLVVHGIANRRARIAELLDLVGLPQSAADRLPHQFSGGQRQRIAIARALAINPRIIVADEAVSALDVSIQSQIINLLADLRRELGLSIIFISHDLSVVRHVSDRIGVMYFGRLVEYGPAQAIFETPRHPYTRALLSAVPRIPGRELAQAAVAERIVLTGDVPNIAHRPQGCLFHPRCYWKQPHCETEAPALRRLEDDRFDARTCACHFADDRAVTEPA</sequence>
<dbReference type="GO" id="GO:0005524">
    <property type="term" value="F:ATP binding"/>
    <property type="evidence" value="ECO:0007669"/>
    <property type="project" value="UniProtKB-KW"/>
</dbReference>
<keyword evidence="8" id="KW-1185">Reference proteome</keyword>